<evidence type="ECO:0000256" key="1">
    <source>
        <dbReference type="ARBA" id="ARBA00004651"/>
    </source>
</evidence>
<feature type="transmembrane region" description="Helical" evidence="7">
    <location>
        <begin position="329"/>
        <end position="354"/>
    </location>
</feature>
<evidence type="ECO:0000256" key="7">
    <source>
        <dbReference type="SAM" id="Phobius"/>
    </source>
</evidence>
<organism evidence="10 11">
    <name type="scientific">Xanthomonas sacchari</name>
    <dbReference type="NCBI Taxonomy" id="56458"/>
    <lineage>
        <taxon>Bacteria</taxon>
        <taxon>Pseudomonadati</taxon>
        <taxon>Pseudomonadota</taxon>
        <taxon>Gammaproteobacteria</taxon>
        <taxon>Lysobacterales</taxon>
        <taxon>Lysobacteraceae</taxon>
        <taxon>Xanthomonas</taxon>
    </lineage>
</organism>
<dbReference type="PANTHER" id="PTHR30572:SF4">
    <property type="entry name" value="ABC TRANSPORTER PERMEASE YTRF"/>
    <property type="match status" value="1"/>
</dbReference>
<comment type="similarity">
    <text evidence="6">Belongs to the ABC-4 integral membrane protein family.</text>
</comment>
<dbReference type="InterPro" id="IPR025857">
    <property type="entry name" value="MacB_PCD"/>
</dbReference>
<keyword evidence="3 7" id="KW-0812">Transmembrane</keyword>
<evidence type="ECO:0000313" key="10">
    <source>
        <dbReference type="EMBL" id="UYK87202.1"/>
    </source>
</evidence>
<evidence type="ECO:0000313" key="11">
    <source>
        <dbReference type="Proteomes" id="UP001164392"/>
    </source>
</evidence>
<feature type="transmembrane region" description="Helical" evidence="7">
    <location>
        <begin position="286"/>
        <end position="309"/>
    </location>
</feature>
<dbReference type="AlphaFoldDB" id="A0AA46PIV6"/>
<evidence type="ECO:0000256" key="6">
    <source>
        <dbReference type="ARBA" id="ARBA00038076"/>
    </source>
</evidence>
<dbReference type="InterPro" id="IPR003838">
    <property type="entry name" value="ABC3_permease_C"/>
</dbReference>
<keyword evidence="5 7" id="KW-0472">Membrane</keyword>
<proteinExistence type="inferred from homology"/>
<dbReference type="Proteomes" id="UP001164392">
    <property type="component" value="Chromosome"/>
</dbReference>
<protein>
    <submittedName>
        <fullName evidence="10">ABC transporter permease</fullName>
    </submittedName>
</protein>
<evidence type="ECO:0000256" key="4">
    <source>
        <dbReference type="ARBA" id="ARBA00022989"/>
    </source>
</evidence>
<dbReference type="Pfam" id="PF12704">
    <property type="entry name" value="MacB_PCD"/>
    <property type="match status" value="1"/>
</dbReference>
<comment type="subcellular location">
    <subcellularLocation>
        <location evidence="1">Cell membrane</location>
        <topology evidence="1">Multi-pass membrane protein</topology>
    </subcellularLocation>
</comment>
<dbReference type="RefSeq" id="WP_152236446.1">
    <property type="nucleotide sequence ID" value="NZ_CP099534.1"/>
</dbReference>
<feature type="transmembrane region" description="Helical" evidence="7">
    <location>
        <begin position="12"/>
        <end position="38"/>
    </location>
</feature>
<sequence length="405" mass="43833">MIPSIKAFFRSYKLAVCFLVLELALAFCMVTFCFVFIMQSIERMTLSSGADDRHVIWIQYSDGDEDKRSPAQKLAEANTDLRTLASINDVRAVVQAQAVPLSGSASTARILPDLSKPEVGIDHVNLYPTTSNVVDAFGLTLIAGRALTQDDEVDYSIQTPPRGAALVTKSLAERLWHGNPAVGNVIHDGSGSYSATVVGVVDRAAKSSIGDLASSNDSVFFAVKPGFDYSIYVLRVTAEANISKIQAQAQQKLAALRQDRTLNRIGLLSSSIDDYFQADHQIVKSLFTMIAIMLLISAVSVGTLVSFCVHSRRRSFGIRRSLGATRGQIVKLILLENLILAIAATLLGLIIVLAGEQVTLRYFQLGGLKPLHMFLGACVVLITTLISAIAPALAFVRRNPMEAMS</sequence>
<evidence type="ECO:0000256" key="5">
    <source>
        <dbReference type="ARBA" id="ARBA00023136"/>
    </source>
</evidence>
<evidence type="ECO:0000256" key="2">
    <source>
        <dbReference type="ARBA" id="ARBA00022475"/>
    </source>
</evidence>
<dbReference type="Pfam" id="PF02687">
    <property type="entry name" value="FtsX"/>
    <property type="match status" value="1"/>
</dbReference>
<evidence type="ECO:0000259" key="9">
    <source>
        <dbReference type="Pfam" id="PF12704"/>
    </source>
</evidence>
<feature type="transmembrane region" description="Helical" evidence="7">
    <location>
        <begin position="374"/>
        <end position="396"/>
    </location>
</feature>
<dbReference type="InterPro" id="IPR050250">
    <property type="entry name" value="Macrolide_Exporter_MacB"/>
</dbReference>
<keyword evidence="4 7" id="KW-1133">Transmembrane helix</keyword>
<reference evidence="10" key="1">
    <citation type="submission" date="2022-06" db="EMBL/GenBank/DDBJ databases">
        <title>Dynamics of rice microbiomes reveals core vertical transmitted seed endophytes.</title>
        <authorList>
            <person name="Liao K."/>
            <person name="Zhang X."/>
        </authorList>
    </citation>
    <scope>NUCLEOTIDE SEQUENCE</scope>
    <source>
        <strain evidence="10">JR3-14</strain>
    </source>
</reference>
<dbReference type="GO" id="GO:0022857">
    <property type="term" value="F:transmembrane transporter activity"/>
    <property type="evidence" value="ECO:0007669"/>
    <property type="project" value="TreeGrafter"/>
</dbReference>
<dbReference type="EMBL" id="CP099534">
    <property type="protein sequence ID" value="UYK87202.1"/>
    <property type="molecule type" value="Genomic_DNA"/>
</dbReference>
<name>A0AA46PIV6_9XANT</name>
<keyword evidence="2" id="KW-1003">Cell membrane</keyword>
<feature type="domain" description="ABC3 transporter permease C-terminal" evidence="8">
    <location>
        <begin position="288"/>
        <end position="400"/>
    </location>
</feature>
<accession>A0AA46PIV6</accession>
<gene>
    <name evidence="10" type="ORF">NG824_11840</name>
</gene>
<feature type="domain" description="MacB-like periplasmic core" evidence="9">
    <location>
        <begin position="24"/>
        <end position="251"/>
    </location>
</feature>
<evidence type="ECO:0000259" key="8">
    <source>
        <dbReference type="Pfam" id="PF02687"/>
    </source>
</evidence>
<dbReference type="GO" id="GO:0005886">
    <property type="term" value="C:plasma membrane"/>
    <property type="evidence" value="ECO:0007669"/>
    <property type="project" value="UniProtKB-SubCell"/>
</dbReference>
<dbReference type="PANTHER" id="PTHR30572">
    <property type="entry name" value="MEMBRANE COMPONENT OF TRANSPORTER-RELATED"/>
    <property type="match status" value="1"/>
</dbReference>
<evidence type="ECO:0000256" key="3">
    <source>
        <dbReference type="ARBA" id="ARBA00022692"/>
    </source>
</evidence>